<protein>
    <submittedName>
        <fullName evidence="1">Putative dehydratase</fullName>
        <ecNumber evidence="1">4.-.-.-</ecNumber>
    </submittedName>
</protein>
<organism evidence="1 2">
    <name type="scientific">Leclercia adecarboxylata</name>
    <dbReference type="NCBI Taxonomy" id="83655"/>
    <lineage>
        <taxon>Bacteria</taxon>
        <taxon>Pseudomonadati</taxon>
        <taxon>Pseudomonadota</taxon>
        <taxon>Gammaproteobacteria</taxon>
        <taxon>Enterobacterales</taxon>
        <taxon>Enterobacteriaceae</taxon>
        <taxon>Leclercia</taxon>
    </lineage>
</organism>
<dbReference type="EMBL" id="LR590464">
    <property type="protein sequence ID" value="VTP63159.1"/>
    <property type="molecule type" value="Genomic_DNA"/>
</dbReference>
<dbReference type="PANTHER" id="PTHR43661:SF3">
    <property type="entry name" value="D-XYLONATE DEHYDRATASE YAGF-RELATED"/>
    <property type="match status" value="1"/>
</dbReference>
<dbReference type="AlphaFoldDB" id="A0A4U9HLM2"/>
<evidence type="ECO:0000313" key="1">
    <source>
        <dbReference type="EMBL" id="VTP63159.1"/>
    </source>
</evidence>
<accession>A0A4U9HLM2</accession>
<keyword evidence="1" id="KW-0456">Lyase</keyword>
<dbReference type="Gene3D" id="3.50.30.80">
    <property type="entry name" value="IlvD/EDD C-terminal domain-like"/>
    <property type="match status" value="1"/>
</dbReference>
<proteinExistence type="predicted"/>
<dbReference type="Proteomes" id="UP000310719">
    <property type="component" value="Chromosome"/>
</dbReference>
<evidence type="ECO:0000313" key="2">
    <source>
        <dbReference type="Proteomes" id="UP000310719"/>
    </source>
</evidence>
<dbReference type="InterPro" id="IPR042096">
    <property type="entry name" value="Dihydro-acid_dehy_C"/>
</dbReference>
<reference evidence="1 2" key="1">
    <citation type="submission" date="2019-05" db="EMBL/GenBank/DDBJ databases">
        <authorList>
            <consortium name="Pathogen Informatics"/>
        </authorList>
    </citation>
    <scope>NUCLEOTIDE SEQUENCE [LARGE SCALE GENOMIC DNA]</scope>
    <source>
        <strain evidence="1 2">NCTC13032</strain>
    </source>
</reference>
<dbReference type="EC" id="4.-.-.-" evidence="1"/>
<name>A0A4U9HLM2_9ENTR</name>
<dbReference type="PANTHER" id="PTHR43661">
    <property type="entry name" value="D-XYLONATE DEHYDRATASE"/>
    <property type="match status" value="1"/>
</dbReference>
<dbReference type="SUPFAM" id="SSF52016">
    <property type="entry name" value="LeuD/IlvD-like"/>
    <property type="match status" value="1"/>
</dbReference>
<dbReference type="GO" id="GO:0005829">
    <property type="term" value="C:cytosol"/>
    <property type="evidence" value="ECO:0007669"/>
    <property type="project" value="TreeGrafter"/>
</dbReference>
<gene>
    <name evidence="1" type="primary">yjhG_3</name>
    <name evidence="1" type="ORF">NCTC13032_00720</name>
</gene>
<dbReference type="GO" id="GO:0016836">
    <property type="term" value="F:hydro-lyase activity"/>
    <property type="evidence" value="ECO:0007669"/>
    <property type="project" value="TreeGrafter"/>
</dbReference>
<sequence>MAPEALAGGPIGKLRDNDIIEIVVDRLSLTGSVNFIGTPLAPLTPAEGAVELARRQPHPELHAHDFLPDDTRLWAALQSISGGTWKGCIYDTDKIIEVINAGKKALGI</sequence>